<evidence type="ECO:0000313" key="2">
    <source>
        <dbReference type="EMBL" id="OGY15671.1"/>
    </source>
</evidence>
<accession>A0A1G1VJS7</accession>
<comment type="caution">
    <text evidence="2">The sequence shown here is derived from an EMBL/GenBank/DDBJ whole genome shotgun (WGS) entry which is preliminary data.</text>
</comment>
<organism evidence="2 3">
    <name type="scientific">Candidatus Chisholmbacteria bacterium RIFCSPHIGHO2_01_FULL_48_12</name>
    <dbReference type="NCBI Taxonomy" id="1797589"/>
    <lineage>
        <taxon>Bacteria</taxon>
        <taxon>Candidatus Chisholmiibacteriota</taxon>
    </lineage>
</organism>
<keyword evidence="1" id="KW-1133">Transmembrane helix</keyword>
<keyword evidence="1" id="KW-0472">Membrane</keyword>
<keyword evidence="1" id="KW-0812">Transmembrane</keyword>
<feature type="transmembrane region" description="Helical" evidence="1">
    <location>
        <begin position="154"/>
        <end position="174"/>
    </location>
</feature>
<gene>
    <name evidence="2" type="ORF">A2784_03145</name>
</gene>
<name>A0A1G1VJS7_9BACT</name>
<evidence type="ECO:0000256" key="1">
    <source>
        <dbReference type="SAM" id="Phobius"/>
    </source>
</evidence>
<feature type="transmembrane region" description="Helical" evidence="1">
    <location>
        <begin position="130"/>
        <end position="147"/>
    </location>
</feature>
<evidence type="ECO:0000313" key="3">
    <source>
        <dbReference type="Proteomes" id="UP000177324"/>
    </source>
</evidence>
<sequence>MNLGLQLLWLISAYGLLYGLRILLVSGFGRLTRWGVAGFNLLLLPGVIVHELSHFFMAAMLGVPTGRITIFPQTQEGEKRLGSVEIAKTDPVRESLIGGAPVIISSLGLVALNRWQWENWTWAKLTQGQFWLWFYAVLALSNTMFPSRSDRRAWPFMVGVSLIAGGALYLLNLIRPIEAVVTDWLVRGLTTLNIAFTLTVGVDLVILFCLMMLAKRKF</sequence>
<proteinExistence type="predicted"/>
<reference evidence="2 3" key="1">
    <citation type="journal article" date="2016" name="Nat. Commun.">
        <title>Thousands of microbial genomes shed light on interconnected biogeochemical processes in an aquifer system.</title>
        <authorList>
            <person name="Anantharaman K."/>
            <person name="Brown C.T."/>
            <person name="Hug L.A."/>
            <person name="Sharon I."/>
            <person name="Castelle C.J."/>
            <person name="Probst A.J."/>
            <person name="Thomas B.C."/>
            <person name="Singh A."/>
            <person name="Wilkins M.J."/>
            <person name="Karaoz U."/>
            <person name="Brodie E.L."/>
            <person name="Williams K.H."/>
            <person name="Hubbard S.S."/>
            <person name="Banfield J.F."/>
        </authorList>
    </citation>
    <scope>NUCLEOTIDE SEQUENCE [LARGE SCALE GENOMIC DNA]</scope>
</reference>
<dbReference type="STRING" id="1797589.A2784_03145"/>
<dbReference type="AlphaFoldDB" id="A0A1G1VJS7"/>
<dbReference type="Proteomes" id="UP000177324">
    <property type="component" value="Unassembled WGS sequence"/>
</dbReference>
<dbReference type="EMBL" id="MHCH01000061">
    <property type="protein sequence ID" value="OGY15671.1"/>
    <property type="molecule type" value="Genomic_DNA"/>
</dbReference>
<feature type="transmembrane region" description="Helical" evidence="1">
    <location>
        <begin position="194"/>
        <end position="214"/>
    </location>
</feature>
<protein>
    <submittedName>
        <fullName evidence="2">Uncharacterized protein</fullName>
    </submittedName>
</protein>
<feature type="transmembrane region" description="Helical" evidence="1">
    <location>
        <begin position="31"/>
        <end position="49"/>
    </location>
</feature>
<feature type="transmembrane region" description="Helical" evidence="1">
    <location>
        <begin position="6"/>
        <end position="24"/>
    </location>
</feature>
<feature type="transmembrane region" description="Helical" evidence="1">
    <location>
        <begin position="95"/>
        <end position="115"/>
    </location>
</feature>